<comment type="caution">
    <text evidence="2">The sequence shown here is derived from an EMBL/GenBank/DDBJ whole genome shotgun (WGS) entry which is preliminary data.</text>
</comment>
<dbReference type="AlphaFoldDB" id="I2NVH0"/>
<accession>I2NVH0</accession>
<dbReference type="EMBL" id="AJMT01000044">
    <property type="protein sequence ID" value="EIG29831.1"/>
    <property type="molecule type" value="Genomic_DNA"/>
</dbReference>
<gene>
    <name evidence="2" type="ORF">HMPREF1051_3133</name>
</gene>
<evidence type="ECO:0000313" key="2">
    <source>
        <dbReference type="EMBL" id="EIG29831.1"/>
    </source>
</evidence>
<organism evidence="2 3">
    <name type="scientific">Neisseria sicca VK64</name>
    <dbReference type="NCBI Taxonomy" id="1095748"/>
    <lineage>
        <taxon>Bacteria</taxon>
        <taxon>Pseudomonadati</taxon>
        <taxon>Pseudomonadota</taxon>
        <taxon>Betaproteobacteria</taxon>
        <taxon>Neisseriales</taxon>
        <taxon>Neisseriaceae</taxon>
        <taxon>Neisseria</taxon>
    </lineage>
</organism>
<evidence type="ECO:0000256" key="1">
    <source>
        <dbReference type="SAM" id="Phobius"/>
    </source>
</evidence>
<keyword evidence="1" id="KW-1133">Transmembrane helix</keyword>
<reference evidence="2 3" key="1">
    <citation type="submission" date="2012-04" db="EMBL/GenBank/DDBJ databases">
        <authorList>
            <person name="Harkins D.M."/>
            <person name="Madupu R."/>
            <person name="Durkin A.S."/>
            <person name="Torralba M."/>
            <person name="Methe B."/>
            <person name="Sutton G.G."/>
            <person name="Nelson K.E."/>
        </authorList>
    </citation>
    <scope>NUCLEOTIDE SEQUENCE [LARGE SCALE GENOMIC DNA]</scope>
    <source>
        <strain evidence="2 3">VK64</strain>
    </source>
</reference>
<keyword evidence="1" id="KW-0472">Membrane</keyword>
<feature type="transmembrane region" description="Helical" evidence="1">
    <location>
        <begin position="14"/>
        <end position="35"/>
    </location>
</feature>
<proteinExistence type="predicted"/>
<name>I2NVH0_NEISI</name>
<evidence type="ECO:0000313" key="3">
    <source>
        <dbReference type="Proteomes" id="UP000004473"/>
    </source>
</evidence>
<protein>
    <submittedName>
        <fullName evidence="2">Uncharacterized protein</fullName>
    </submittedName>
</protein>
<sequence>MFHIIYSSIKLKNLWLILILVLYFLLCLINLFPLFSSVKK</sequence>
<keyword evidence="1" id="KW-0812">Transmembrane</keyword>
<dbReference type="Proteomes" id="UP000004473">
    <property type="component" value="Unassembled WGS sequence"/>
</dbReference>